<dbReference type="EMBL" id="BARS01018795">
    <property type="protein sequence ID" value="GAF85921.1"/>
    <property type="molecule type" value="Genomic_DNA"/>
</dbReference>
<accession>X0TF38</accession>
<organism evidence="1">
    <name type="scientific">marine sediment metagenome</name>
    <dbReference type="NCBI Taxonomy" id="412755"/>
    <lineage>
        <taxon>unclassified sequences</taxon>
        <taxon>metagenomes</taxon>
        <taxon>ecological metagenomes</taxon>
    </lineage>
</organism>
<name>X0TF38_9ZZZZ</name>
<protein>
    <submittedName>
        <fullName evidence="1">Uncharacterized protein</fullName>
    </submittedName>
</protein>
<comment type="caution">
    <text evidence="1">The sequence shown here is derived from an EMBL/GenBank/DDBJ whole genome shotgun (WGS) entry which is preliminary data.</text>
</comment>
<reference evidence="1" key="1">
    <citation type="journal article" date="2014" name="Front. Microbiol.">
        <title>High frequency of phylogenetically diverse reductive dehalogenase-homologous genes in deep subseafloor sedimentary metagenomes.</title>
        <authorList>
            <person name="Kawai M."/>
            <person name="Futagami T."/>
            <person name="Toyoda A."/>
            <person name="Takaki Y."/>
            <person name="Nishi S."/>
            <person name="Hori S."/>
            <person name="Arai W."/>
            <person name="Tsubouchi T."/>
            <person name="Morono Y."/>
            <person name="Uchiyama I."/>
            <person name="Ito T."/>
            <person name="Fujiyama A."/>
            <person name="Inagaki F."/>
            <person name="Takami H."/>
        </authorList>
    </citation>
    <scope>NUCLEOTIDE SEQUENCE</scope>
    <source>
        <strain evidence="1">Expedition CK06-06</strain>
    </source>
</reference>
<gene>
    <name evidence="1" type="ORF">S01H1_30528</name>
</gene>
<evidence type="ECO:0000313" key="1">
    <source>
        <dbReference type="EMBL" id="GAF85921.1"/>
    </source>
</evidence>
<feature type="non-terminal residue" evidence="1">
    <location>
        <position position="32"/>
    </location>
</feature>
<sequence length="32" mass="3832">MEEQSSDLKKHFDTLDKHYGLLTNHTRMNNDI</sequence>
<dbReference type="AlphaFoldDB" id="X0TF38"/>
<proteinExistence type="predicted"/>